<dbReference type="PROSITE" id="PS50930">
    <property type="entry name" value="HTH_LYTTR"/>
    <property type="match status" value="1"/>
</dbReference>
<dbReference type="RefSeq" id="WP_055392150.1">
    <property type="nucleotide sequence ID" value="NZ_LCTZ01000002.1"/>
</dbReference>
<evidence type="ECO:0000313" key="4">
    <source>
        <dbReference type="EMBL" id="KQC28633.1"/>
    </source>
</evidence>
<dbReference type="GO" id="GO:0000156">
    <property type="term" value="F:phosphorelay response regulator activity"/>
    <property type="evidence" value="ECO:0007669"/>
    <property type="project" value="InterPro"/>
</dbReference>
<dbReference type="OrthoDB" id="2168082at2"/>
<dbReference type="InterPro" id="IPR007492">
    <property type="entry name" value="LytTR_DNA-bd_dom"/>
</dbReference>
<evidence type="ECO:0000259" key="2">
    <source>
        <dbReference type="PROSITE" id="PS50110"/>
    </source>
</evidence>
<gene>
    <name evidence="4" type="ORF">AAY42_00975</name>
</gene>
<dbReference type="PATRIC" id="fig|1547436.3.peg.198"/>
<dbReference type="Gene3D" id="2.40.50.1020">
    <property type="entry name" value="LytTr DNA-binding domain"/>
    <property type="match status" value="1"/>
</dbReference>
<keyword evidence="1" id="KW-0597">Phosphoprotein</keyword>
<dbReference type="PROSITE" id="PS50110">
    <property type="entry name" value="RESPONSE_REGULATORY"/>
    <property type="match status" value="1"/>
</dbReference>
<dbReference type="GO" id="GO:0003677">
    <property type="term" value="F:DNA binding"/>
    <property type="evidence" value="ECO:0007669"/>
    <property type="project" value="InterPro"/>
</dbReference>
<dbReference type="SMART" id="SM00850">
    <property type="entry name" value="LytTR"/>
    <property type="match status" value="1"/>
</dbReference>
<dbReference type="PANTHER" id="PTHR37299:SF1">
    <property type="entry name" value="STAGE 0 SPORULATION PROTEIN A HOMOLOG"/>
    <property type="match status" value="1"/>
</dbReference>
<sequence length="253" mass="28937">MKVIIVEDEVTASDNLKYLLNAIDPDIEVLTVLDTVKSCISYFSKQNEADLIFMDIHLADGLSFEIFDQVKVTPPIIFTTAYDEYALKAFAVNSIDYILKPIHEEELLKALDKYKNLTHAPSISKTDISDIMHLLQGQQKNYKANYLISHRDELIPIKTEDIAYFYIDTGIVKVVTLLNKVFSMDKKLEDIEQELNPTLFDRANRQFIINRNAIAKIKQYFGGKLIVNVNPPTSERIVVSKAKATQFKNWVNS</sequence>
<reference evidence="4 5" key="1">
    <citation type="submission" date="2015-04" db="EMBL/GenBank/DDBJ databases">
        <title>Complete genome of flavobacterium.</title>
        <authorList>
            <person name="Kwon Y.M."/>
            <person name="Kim S.-J."/>
        </authorList>
    </citation>
    <scope>NUCLEOTIDE SEQUENCE [LARGE SCALE GENOMIC DNA]</scope>
    <source>
        <strain evidence="4 5">DK169</strain>
    </source>
</reference>
<dbReference type="STRING" id="346185.AAY42_00975"/>
<dbReference type="SUPFAM" id="SSF52172">
    <property type="entry name" value="CheY-like"/>
    <property type="match status" value="1"/>
</dbReference>
<protein>
    <recommendedName>
        <fullName evidence="6">LytR family transcriptional regulator</fullName>
    </recommendedName>
</protein>
<name>A0A0Q1DIU0_9FLAO</name>
<dbReference type="FunFam" id="3.40.50.2300:FF:000361">
    <property type="entry name" value="Two-component system response regulator"/>
    <property type="match status" value="1"/>
</dbReference>
<dbReference type="Proteomes" id="UP000050827">
    <property type="component" value="Unassembled WGS sequence"/>
</dbReference>
<dbReference type="EMBL" id="LCTZ01000002">
    <property type="protein sequence ID" value="KQC28633.1"/>
    <property type="molecule type" value="Genomic_DNA"/>
</dbReference>
<feature type="domain" description="Response regulatory" evidence="2">
    <location>
        <begin position="2"/>
        <end position="115"/>
    </location>
</feature>
<feature type="domain" description="HTH LytTR-type" evidence="3">
    <location>
        <begin position="155"/>
        <end position="253"/>
    </location>
</feature>
<dbReference type="InterPro" id="IPR001789">
    <property type="entry name" value="Sig_transdc_resp-reg_receiver"/>
</dbReference>
<evidence type="ECO:0008006" key="6">
    <source>
        <dbReference type="Google" id="ProtNLM"/>
    </source>
</evidence>
<evidence type="ECO:0000313" key="5">
    <source>
        <dbReference type="Proteomes" id="UP000050827"/>
    </source>
</evidence>
<evidence type="ECO:0000256" key="1">
    <source>
        <dbReference type="PROSITE-ProRule" id="PRU00169"/>
    </source>
</evidence>
<dbReference type="Pfam" id="PF00072">
    <property type="entry name" value="Response_reg"/>
    <property type="match status" value="1"/>
</dbReference>
<feature type="modified residue" description="4-aspartylphosphate" evidence="1">
    <location>
        <position position="55"/>
    </location>
</feature>
<keyword evidence="5" id="KW-1185">Reference proteome</keyword>
<proteinExistence type="predicted"/>
<dbReference type="InterPro" id="IPR011006">
    <property type="entry name" value="CheY-like_superfamily"/>
</dbReference>
<comment type="caution">
    <text evidence="4">The sequence shown here is derived from an EMBL/GenBank/DDBJ whole genome shotgun (WGS) entry which is preliminary data.</text>
</comment>
<dbReference type="Pfam" id="PF04397">
    <property type="entry name" value="LytTR"/>
    <property type="match status" value="1"/>
</dbReference>
<dbReference type="PANTHER" id="PTHR37299">
    <property type="entry name" value="TRANSCRIPTIONAL REGULATOR-RELATED"/>
    <property type="match status" value="1"/>
</dbReference>
<organism evidence="4 5">
    <name type="scientific">Flagellimonas eckloniae</name>
    <dbReference type="NCBI Taxonomy" id="346185"/>
    <lineage>
        <taxon>Bacteria</taxon>
        <taxon>Pseudomonadati</taxon>
        <taxon>Bacteroidota</taxon>
        <taxon>Flavobacteriia</taxon>
        <taxon>Flavobacteriales</taxon>
        <taxon>Flavobacteriaceae</taxon>
        <taxon>Flagellimonas</taxon>
    </lineage>
</organism>
<dbReference type="SMART" id="SM00448">
    <property type="entry name" value="REC"/>
    <property type="match status" value="1"/>
</dbReference>
<accession>A0A0Q1DIU0</accession>
<dbReference type="AlphaFoldDB" id="A0A0Q1DIU0"/>
<evidence type="ECO:0000259" key="3">
    <source>
        <dbReference type="PROSITE" id="PS50930"/>
    </source>
</evidence>
<dbReference type="Gene3D" id="3.40.50.2300">
    <property type="match status" value="1"/>
</dbReference>
<dbReference type="InterPro" id="IPR046947">
    <property type="entry name" value="LytR-like"/>
</dbReference>